<comment type="caution">
    <text evidence="3">The sequence shown here is derived from an EMBL/GenBank/DDBJ whole genome shotgun (WGS) entry which is preliminary data.</text>
</comment>
<evidence type="ECO:0000259" key="2">
    <source>
        <dbReference type="Pfam" id="PF22725"/>
    </source>
</evidence>
<evidence type="ECO:0000313" key="3">
    <source>
        <dbReference type="EMBL" id="RST90133.1"/>
    </source>
</evidence>
<dbReference type="PANTHER" id="PTHR43054">
    <property type="match status" value="1"/>
</dbReference>
<name>A0A429Z8X8_9ENTE</name>
<dbReference type="EMBL" id="PXZH01000001">
    <property type="protein sequence ID" value="RST90133.1"/>
    <property type="molecule type" value="Genomic_DNA"/>
</dbReference>
<dbReference type="Gene3D" id="3.40.50.720">
    <property type="entry name" value="NAD(P)-binding Rossmann-like Domain"/>
    <property type="match status" value="1"/>
</dbReference>
<keyword evidence="4" id="KW-1185">Reference proteome</keyword>
<reference evidence="3 4" key="1">
    <citation type="submission" date="2018-03" db="EMBL/GenBank/DDBJ databases">
        <authorList>
            <person name="Gulvik C.A."/>
        </authorList>
    </citation>
    <scope>NUCLEOTIDE SEQUENCE [LARGE SCALE GENOMIC DNA]</scope>
    <source>
        <strain evidence="3 4">JCM 31581</strain>
    </source>
</reference>
<evidence type="ECO:0000259" key="1">
    <source>
        <dbReference type="Pfam" id="PF01408"/>
    </source>
</evidence>
<evidence type="ECO:0000313" key="4">
    <source>
        <dbReference type="Proteomes" id="UP000277864"/>
    </source>
</evidence>
<feature type="domain" description="GFO/IDH/MocA-like oxidoreductase" evidence="2">
    <location>
        <begin position="163"/>
        <end position="231"/>
    </location>
</feature>
<dbReference type="Pfam" id="PF22725">
    <property type="entry name" value="GFO_IDH_MocA_C3"/>
    <property type="match status" value="1"/>
</dbReference>
<dbReference type="PANTHER" id="PTHR43054:SF1">
    <property type="entry name" value="SCYLLO-INOSITOL 2-DEHYDROGENASE (NADP(+)) IOLU"/>
    <property type="match status" value="1"/>
</dbReference>
<protein>
    <submittedName>
        <fullName evidence="3">Oxidoreductase</fullName>
    </submittedName>
</protein>
<sequence length="334" mass="38100">MLRLGIIGTNWITQQFISAAHETRQYQLTSVYSRHLQTAETFAKDYGEVAIYTDLSTFFASEDIDVVYIASPNALHYEQSKQALQTGKHVIVEKPAVSTLKEWEDLLALAKEKQCFIFEAARNIHEANFQQVKELLPTPDKIEGATLSFMKYSSRYDLVKAGEVPNIFSPKFSGGALMDLGIYVVYAAVALFGKPTQVQYTARKIKTEVDGMGTLIFHYPDFQVTLLTGKIIDSFLPSEIYLAEGTIILDAINSIESIRYFDRKTQEVTVIDVEKEENPMVEEAMDFANVMLQPTKGLYQKQYLYWQDLGRIVHEIMEQMRLENDIIFPADRKI</sequence>
<dbReference type="SUPFAM" id="SSF55347">
    <property type="entry name" value="Glyceraldehyde-3-phosphate dehydrogenase-like, C-terminal domain"/>
    <property type="match status" value="1"/>
</dbReference>
<dbReference type="Gene3D" id="3.30.360.10">
    <property type="entry name" value="Dihydrodipicolinate Reductase, domain 2"/>
    <property type="match status" value="1"/>
</dbReference>
<dbReference type="RefSeq" id="WP_125942747.1">
    <property type="nucleotide sequence ID" value="NZ_PXZH01000001.1"/>
</dbReference>
<organism evidence="3 4">
    <name type="scientific">Vagococcus humatus</name>
    <dbReference type="NCBI Taxonomy" id="1889241"/>
    <lineage>
        <taxon>Bacteria</taxon>
        <taxon>Bacillati</taxon>
        <taxon>Bacillota</taxon>
        <taxon>Bacilli</taxon>
        <taxon>Lactobacillales</taxon>
        <taxon>Enterococcaceae</taxon>
        <taxon>Vagococcus</taxon>
    </lineage>
</organism>
<dbReference type="GO" id="GO:0000166">
    <property type="term" value="F:nucleotide binding"/>
    <property type="evidence" value="ECO:0007669"/>
    <property type="project" value="InterPro"/>
</dbReference>
<dbReference type="InterPro" id="IPR055170">
    <property type="entry name" value="GFO_IDH_MocA-like_dom"/>
</dbReference>
<proteinExistence type="predicted"/>
<dbReference type="OrthoDB" id="9815825at2"/>
<accession>A0A429Z8X8</accession>
<feature type="domain" description="Gfo/Idh/MocA-like oxidoreductase N-terminal" evidence="1">
    <location>
        <begin position="2"/>
        <end position="118"/>
    </location>
</feature>
<dbReference type="SUPFAM" id="SSF51735">
    <property type="entry name" value="NAD(P)-binding Rossmann-fold domains"/>
    <property type="match status" value="1"/>
</dbReference>
<gene>
    <name evidence="3" type="ORF">C7P63_03375</name>
</gene>
<dbReference type="Pfam" id="PF01408">
    <property type="entry name" value="GFO_IDH_MocA"/>
    <property type="match status" value="1"/>
</dbReference>
<dbReference type="InterPro" id="IPR036291">
    <property type="entry name" value="NAD(P)-bd_dom_sf"/>
</dbReference>
<dbReference type="AlphaFoldDB" id="A0A429Z8X8"/>
<dbReference type="InterPro" id="IPR000683">
    <property type="entry name" value="Gfo/Idh/MocA-like_OxRdtase_N"/>
</dbReference>
<dbReference type="Proteomes" id="UP000277864">
    <property type="component" value="Unassembled WGS sequence"/>
</dbReference>